<accession>A0A0L7SYF8</accession>
<gene>
    <name evidence="2" type="ORF">NG42_18195</name>
    <name evidence="3" type="ORF">NG43_10885</name>
</gene>
<dbReference type="STRING" id="1560201.NG42_18195"/>
<dbReference type="CDD" id="cd00761">
    <property type="entry name" value="Glyco_tranf_GTA_type"/>
    <property type="match status" value="1"/>
</dbReference>
<dbReference type="PATRIC" id="fig|1560201.3.peg.3852"/>
<dbReference type="Proteomes" id="UP000037088">
    <property type="component" value="Unassembled WGS sequence"/>
</dbReference>
<dbReference type="InterPro" id="IPR029044">
    <property type="entry name" value="Nucleotide-diphossugar_trans"/>
</dbReference>
<evidence type="ECO:0000313" key="4">
    <source>
        <dbReference type="Proteomes" id="UP000036851"/>
    </source>
</evidence>
<comment type="caution">
    <text evidence="2">The sequence shown here is derived from an EMBL/GenBank/DDBJ whole genome shotgun (WGS) entry which is preliminary data.</text>
</comment>
<proteinExistence type="predicted"/>
<protein>
    <recommendedName>
        <fullName evidence="1">Glycosyltransferase 2-like domain-containing protein</fullName>
    </recommendedName>
</protein>
<dbReference type="Pfam" id="PF00535">
    <property type="entry name" value="Glycos_transf_2"/>
    <property type="match status" value="1"/>
</dbReference>
<dbReference type="SUPFAM" id="SSF53448">
    <property type="entry name" value="Nucleotide-diphospho-sugar transferases"/>
    <property type="match status" value="1"/>
</dbReference>
<dbReference type="PANTHER" id="PTHR22916">
    <property type="entry name" value="GLYCOSYLTRANSFERASE"/>
    <property type="match status" value="1"/>
</dbReference>
<evidence type="ECO:0000313" key="3">
    <source>
        <dbReference type="EMBL" id="KOC93315.1"/>
    </source>
</evidence>
<feature type="domain" description="Glycosyltransferase 2-like" evidence="1">
    <location>
        <begin position="8"/>
        <end position="129"/>
    </location>
</feature>
<organism evidence="2 5">
    <name type="scientific">Winslowiella iniecta</name>
    <dbReference type="NCBI Taxonomy" id="1560201"/>
    <lineage>
        <taxon>Bacteria</taxon>
        <taxon>Pseudomonadati</taxon>
        <taxon>Pseudomonadota</taxon>
        <taxon>Gammaproteobacteria</taxon>
        <taxon>Enterobacterales</taxon>
        <taxon>Erwiniaceae</taxon>
        <taxon>Winslowiella</taxon>
    </lineage>
</organism>
<evidence type="ECO:0000313" key="5">
    <source>
        <dbReference type="Proteomes" id="UP000037088"/>
    </source>
</evidence>
<dbReference type="AlphaFoldDB" id="A0A0L7SYF8"/>
<dbReference type="OrthoDB" id="6432904at2"/>
<evidence type="ECO:0000313" key="2">
    <source>
        <dbReference type="EMBL" id="KOC88001.1"/>
    </source>
</evidence>
<dbReference type="GO" id="GO:0016758">
    <property type="term" value="F:hexosyltransferase activity"/>
    <property type="evidence" value="ECO:0007669"/>
    <property type="project" value="UniProtKB-ARBA"/>
</dbReference>
<reference evidence="4 5" key="1">
    <citation type="journal article" date="2015" name="Int. J. Syst. Evol. Microbiol.">
        <title>Erwinia iniecta sp. nov., isolated from Russian wheat aphids (Diuraphis noxia).</title>
        <authorList>
            <person name="Campillo T."/>
            <person name="Luna E."/>
            <person name="Portier P."/>
            <person name="Fischer-Le Saux M."/>
            <person name="Lapitan N."/>
            <person name="Tisserat N.A."/>
            <person name="Leach J.E."/>
        </authorList>
    </citation>
    <scope>NUCLEOTIDE SEQUENCE [LARGE SCALE GENOMIC DNA]</scope>
    <source>
        <strain evidence="2 5">B120</strain>
        <strain evidence="3 4">B149</strain>
    </source>
</reference>
<dbReference type="Gene3D" id="3.90.550.10">
    <property type="entry name" value="Spore Coat Polysaccharide Biosynthesis Protein SpsA, Chain A"/>
    <property type="match status" value="1"/>
</dbReference>
<sequence>MPMPPLLSIIITAHNGEAWLSATLASVIASLGGALPLCEFIITNDNSTDNTQQIIDRFAARYPASKTFMTQFANIGKVRNFAVAECQGEYILMIDGDDLLLAGQLNEKLQILQQQRPDLLICKLIETEENAAPPEIVAASAPETLSQDNAIERFLIHRDFQAHVIGQFFRRKILAAAPFPEFVCYEDSWVFPQVLTLSHKILYSRSGFYLYIKRHTSLSGNINLAKVQCLYQTLEHMDQVLPARFSQLIACHWIDLFNRYAGEMAGTVELENTKKRIRGISKLAFLANRRVRFSYKRKLLKIARQA</sequence>
<dbReference type="RefSeq" id="WP_052901788.1">
    <property type="nucleotide sequence ID" value="NZ_JRXE01000029.1"/>
</dbReference>
<name>A0A0L7SYF8_9GAMM</name>
<dbReference type="EMBL" id="JRXE01000029">
    <property type="protein sequence ID" value="KOC88001.1"/>
    <property type="molecule type" value="Genomic_DNA"/>
</dbReference>
<dbReference type="EMBL" id="JRXF01000015">
    <property type="protein sequence ID" value="KOC93315.1"/>
    <property type="molecule type" value="Genomic_DNA"/>
</dbReference>
<evidence type="ECO:0000259" key="1">
    <source>
        <dbReference type="Pfam" id="PF00535"/>
    </source>
</evidence>
<dbReference type="InterPro" id="IPR001173">
    <property type="entry name" value="Glyco_trans_2-like"/>
</dbReference>
<keyword evidence="5" id="KW-1185">Reference proteome</keyword>
<dbReference type="Proteomes" id="UP000036851">
    <property type="component" value="Unassembled WGS sequence"/>
</dbReference>